<protein>
    <submittedName>
        <fullName evidence="4">DUF971 family protein</fullName>
    </submittedName>
</protein>
<gene>
    <name evidence="4" type="ORF">F4827_003065</name>
</gene>
<feature type="domain" description="Gamma-butyrobetaine hydroxylase-like N-terminal" evidence="3">
    <location>
        <begin position="5"/>
        <end position="87"/>
    </location>
</feature>
<dbReference type="InterPro" id="IPR010376">
    <property type="entry name" value="GBBH-like_N"/>
</dbReference>
<dbReference type="AlphaFoldDB" id="A0A7W9TZP5"/>
<proteinExistence type="predicted"/>
<dbReference type="RefSeq" id="WP_183724921.1">
    <property type="nucleotide sequence ID" value="NZ_JACHBW010000008.1"/>
</dbReference>
<comment type="caution">
    <text evidence="4">The sequence shown here is derived from an EMBL/GenBank/DDBJ whole genome shotgun (WGS) entry which is preliminary data.</text>
</comment>
<dbReference type="Pfam" id="PF06155">
    <property type="entry name" value="GBBH-like_N"/>
    <property type="match status" value="1"/>
</dbReference>
<evidence type="ECO:0000313" key="5">
    <source>
        <dbReference type="Proteomes" id="UP000571554"/>
    </source>
</evidence>
<name>A0A7W9TZP5_9BURK</name>
<sequence>MVPVELRAEKTALVLVWPDGARQRLPLAALRAACPCGHCRAARLRGVDPAGSIPFELGVTGIAPMGYGVQFVFSDGHDRGIYPWTWLANFAAQDHGEPPTLTAPPGITTSSAA</sequence>
<dbReference type="PANTHER" id="PTHR35303">
    <property type="entry name" value="OS02G0197800 PROTEIN"/>
    <property type="match status" value="1"/>
</dbReference>
<keyword evidence="5" id="KW-1185">Reference proteome</keyword>
<dbReference type="Proteomes" id="UP000571554">
    <property type="component" value="Unassembled WGS sequence"/>
</dbReference>
<dbReference type="Gene3D" id="3.30.2020.30">
    <property type="match status" value="1"/>
</dbReference>
<dbReference type="GO" id="GO:0046872">
    <property type="term" value="F:metal ion binding"/>
    <property type="evidence" value="ECO:0007669"/>
    <property type="project" value="UniProtKB-KW"/>
</dbReference>
<dbReference type="InterPro" id="IPR038492">
    <property type="entry name" value="GBBH-like_N_sf"/>
</dbReference>
<keyword evidence="2" id="KW-0408">Iron</keyword>
<keyword evidence="1" id="KW-0479">Metal-binding</keyword>
<reference evidence="4 5" key="1">
    <citation type="submission" date="2020-08" db="EMBL/GenBank/DDBJ databases">
        <title>Above-ground endophytic microbial communities from plants in different locations in the United States.</title>
        <authorList>
            <person name="Frank C."/>
        </authorList>
    </citation>
    <scope>NUCLEOTIDE SEQUENCE [LARGE SCALE GENOMIC DNA]</scope>
    <source>
        <strain evidence="4 5">WP4_2_2</strain>
    </source>
</reference>
<accession>A0A7W9TZP5</accession>
<evidence type="ECO:0000313" key="4">
    <source>
        <dbReference type="EMBL" id="MBB6103210.1"/>
    </source>
</evidence>
<evidence type="ECO:0000256" key="1">
    <source>
        <dbReference type="ARBA" id="ARBA00022723"/>
    </source>
</evidence>
<dbReference type="EMBL" id="JACHBW010000008">
    <property type="protein sequence ID" value="MBB6103210.1"/>
    <property type="molecule type" value="Genomic_DNA"/>
</dbReference>
<evidence type="ECO:0000256" key="2">
    <source>
        <dbReference type="ARBA" id="ARBA00023004"/>
    </source>
</evidence>
<dbReference type="PANTHER" id="PTHR35303:SF8">
    <property type="entry name" value="GAMMA-BUTYROBETAINE HYDROXYLASE-LIKE N-TERMINAL DOMAIN-CONTAINING PROTEIN"/>
    <property type="match status" value="1"/>
</dbReference>
<evidence type="ECO:0000259" key="3">
    <source>
        <dbReference type="Pfam" id="PF06155"/>
    </source>
</evidence>
<organism evidence="4 5">
    <name type="scientific">Paraburkholderia bannensis</name>
    <dbReference type="NCBI Taxonomy" id="765414"/>
    <lineage>
        <taxon>Bacteria</taxon>
        <taxon>Pseudomonadati</taxon>
        <taxon>Pseudomonadota</taxon>
        <taxon>Betaproteobacteria</taxon>
        <taxon>Burkholderiales</taxon>
        <taxon>Burkholderiaceae</taxon>
        <taxon>Paraburkholderia</taxon>
    </lineage>
</organism>